<comment type="similarity">
    <text evidence="2 4">Belongs to the Nudix hydrolase family.</text>
</comment>
<dbReference type="PROSITE" id="PS51462">
    <property type="entry name" value="NUDIX"/>
    <property type="match status" value="2"/>
</dbReference>
<dbReference type="PRINTS" id="PR00502">
    <property type="entry name" value="NUDIXFAMILY"/>
</dbReference>
<dbReference type="GO" id="GO:0016787">
    <property type="term" value="F:hydrolase activity"/>
    <property type="evidence" value="ECO:0007669"/>
    <property type="project" value="UniProtKB-KW"/>
</dbReference>
<dbReference type="InterPro" id="IPR020084">
    <property type="entry name" value="NUDIX_hydrolase_CS"/>
</dbReference>
<evidence type="ECO:0000259" key="6">
    <source>
        <dbReference type="PROSITE" id="PS51462"/>
    </source>
</evidence>
<protein>
    <submittedName>
        <fullName evidence="7">NUDIX domain-containing protein</fullName>
    </submittedName>
</protein>
<dbReference type="PROSITE" id="PS00893">
    <property type="entry name" value="NUDIX_BOX"/>
    <property type="match status" value="1"/>
</dbReference>
<comment type="cofactor">
    <cofactor evidence="1">
        <name>Mg(2+)</name>
        <dbReference type="ChEBI" id="CHEBI:18420"/>
    </cofactor>
</comment>
<reference evidence="7" key="1">
    <citation type="submission" date="2024-07" db="EMBL/GenBank/DDBJ databases">
        <authorList>
            <person name="Yu S.T."/>
        </authorList>
    </citation>
    <scope>NUCLEOTIDE SEQUENCE</scope>
    <source>
        <strain evidence="7">R39</strain>
        <plasmid evidence="7">unnamed1</plasmid>
    </source>
</reference>
<gene>
    <name evidence="7" type="ORF">AB5J52_48470</name>
</gene>
<feature type="domain" description="Nudix hydrolase" evidence="6">
    <location>
        <begin position="1"/>
        <end position="112"/>
    </location>
</feature>
<organism evidence="7">
    <name type="scientific">Streptomyces sp. R39</name>
    <dbReference type="NCBI Taxonomy" id="3238631"/>
    <lineage>
        <taxon>Bacteria</taxon>
        <taxon>Bacillati</taxon>
        <taxon>Actinomycetota</taxon>
        <taxon>Actinomycetes</taxon>
        <taxon>Kitasatosporales</taxon>
        <taxon>Streptomycetaceae</taxon>
        <taxon>Streptomyces</taxon>
    </lineage>
</organism>
<name>A0AB39R4T0_9ACTN</name>
<dbReference type="PANTHER" id="PTHR43046">
    <property type="entry name" value="GDP-MANNOSE MANNOSYL HYDROLASE"/>
    <property type="match status" value="1"/>
</dbReference>
<dbReference type="InterPro" id="IPR000086">
    <property type="entry name" value="NUDIX_hydrolase_dom"/>
</dbReference>
<evidence type="ECO:0000256" key="4">
    <source>
        <dbReference type="RuleBase" id="RU003476"/>
    </source>
</evidence>
<feature type="domain" description="Nudix hydrolase" evidence="6">
    <location>
        <begin position="124"/>
        <end position="250"/>
    </location>
</feature>
<dbReference type="InterPro" id="IPR015797">
    <property type="entry name" value="NUDIX_hydrolase-like_dom_sf"/>
</dbReference>
<sequence>MHLRDDRPGTCWPDTWSPNGGKPEPVDAGPRGTIVREVLEEVGLDEEAVPLTHLFTHTADGHLTYVFRGRWDGDPDTLTLTEGRALAFVDPKHLGNRPMSPLARYAALRGLATELEDTAHAEGVHDLVAGGLLVHEGQLLVVRRNRDDYLGGTWETPAGRLEPNESVIDALHREITEETGLAVAVDRYAGHFDYTNSRGRTSRQFVFTCTPEKPGPITLSEHDRYQWVRTLDELPPTTRELRSFLEQRWP</sequence>
<dbReference type="Gene3D" id="3.90.79.10">
    <property type="entry name" value="Nucleoside Triphosphate Pyrophosphohydrolase"/>
    <property type="match status" value="2"/>
</dbReference>
<dbReference type="PANTHER" id="PTHR43046:SF14">
    <property type="entry name" value="MUTT_NUDIX FAMILY PROTEIN"/>
    <property type="match status" value="1"/>
</dbReference>
<dbReference type="InterPro" id="IPR020476">
    <property type="entry name" value="Nudix_hydrolase"/>
</dbReference>
<dbReference type="Pfam" id="PF00293">
    <property type="entry name" value="NUDIX"/>
    <property type="match status" value="2"/>
</dbReference>
<evidence type="ECO:0000256" key="2">
    <source>
        <dbReference type="ARBA" id="ARBA00005582"/>
    </source>
</evidence>
<accession>A0AB39R4T0</accession>
<keyword evidence="3 4" id="KW-0378">Hydrolase</keyword>
<evidence type="ECO:0000256" key="5">
    <source>
        <dbReference type="SAM" id="MobiDB-lite"/>
    </source>
</evidence>
<dbReference type="AlphaFoldDB" id="A0AB39R4T0"/>
<evidence type="ECO:0000256" key="1">
    <source>
        <dbReference type="ARBA" id="ARBA00001946"/>
    </source>
</evidence>
<dbReference type="RefSeq" id="WP_369228490.1">
    <property type="nucleotide sequence ID" value="NZ_CP163442.1"/>
</dbReference>
<evidence type="ECO:0000313" key="7">
    <source>
        <dbReference type="EMBL" id="XDQ49967.1"/>
    </source>
</evidence>
<dbReference type="SUPFAM" id="SSF55811">
    <property type="entry name" value="Nudix"/>
    <property type="match status" value="2"/>
</dbReference>
<feature type="region of interest" description="Disordered" evidence="5">
    <location>
        <begin position="1"/>
        <end position="30"/>
    </location>
</feature>
<evidence type="ECO:0000256" key="3">
    <source>
        <dbReference type="ARBA" id="ARBA00022801"/>
    </source>
</evidence>
<geneLocation type="plasmid" evidence="7">
    <name>unnamed1</name>
</geneLocation>
<keyword evidence="7" id="KW-0614">Plasmid</keyword>
<proteinExistence type="inferred from homology"/>
<dbReference type="EMBL" id="CP163442">
    <property type="protein sequence ID" value="XDQ49967.1"/>
    <property type="molecule type" value="Genomic_DNA"/>
</dbReference>